<gene>
    <name evidence="3" type="ORF">DRJ04_07480</name>
</gene>
<name>A0A662DB68_UNCAE</name>
<proteinExistence type="predicted"/>
<evidence type="ECO:0000259" key="2">
    <source>
        <dbReference type="Pfam" id="PF01558"/>
    </source>
</evidence>
<dbReference type="InterPro" id="IPR002869">
    <property type="entry name" value="Pyrv_flavodox_OxRed_cen"/>
</dbReference>
<dbReference type="InterPro" id="IPR019752">
    <property type="entry name" value="Pyrv/ketoisovalerate_OxRed_cat"/>
</dbReference>
<dbReference type="PANTHER" id="PTHR42730">
    <property type="entry name" value="2-OXOGLUTARATE SYNTHASE SUBUNIT KORC"/>
    <property type="match status" value="1"/>
</dbReference>
<protein>
    <submittedName>
        <fullName evidence="3">2-oxoacid:ferredoxin oxidoreductase subunit gamma</fullName>
    </submittedName>
</protein>
<dbReference type="EMBL" id="QMQA01000222">
    <property type="protein sequence ID" value="RLE11757.1"/>
    <property type="molecule type" value="Genomic_DNA"/>
</dbReference>
<dbReference type="Pfam" id="PF01558">
    <property type="entry name" value="POR"/>
    <property type="match status" value="1"/>
</dbReference>
<evidence type="ECO:0000313" key="3">
    <source>
        <dbReference type="EMBL" id="RLE11757.1"/>
    </source>
</evidence>
<feature type="non-terminal residue" evidence="3">
    <location>
        <position position="106"/>
    </location>
</feature>
<dbReference type="GO" id="GO:0016903">
    <property type="term" value="F:oxidoreductase activity, acting on the aldehyde or oxo group of donors"/>
    <property type="evidence" value="ECO:0007669"/>
    <property type="project" value="InterPro"/>
</dbReference>
<feature type="domain" description="Pyruvate/ketoisovalerate oxidoreductase catalytic" evidence="2">
    <location>
        <begin position="12"/>
        <end position="100"/>
    </location>
</feature>
<accession>A0A662DB68</accession>
<keyword evidence="1" id="KW-0560">Oxidoreductase</keyword>
<dbReference type="SUPFAM" id="SSF53323">
    <property type="entry name" value="Pyruvate-ferredoxin oxidoreductase, PFOR, domain III"/>
    <property type="match status" value="1"/>
</dbReference>
<sequence length="106" mass="11433">MARVEVKLTGFGGQGIVLSGIILARAAVYDKKRVVQTQSYGPEARGGACRSEVVISDEPIHYPLIEEADILVAMSQEALDKHINSVKRGGVLIVDSDTVSRIPERS</sequence>
<evidence type="ECO:0000313" key="4">
    <source>
        <dbReference type="Proteomes" id="UP000280417"/>
    </source>
</evidence>
<evidence type="ECO:0000256" key="1">
    <source>
        <dbReference type="ARBA" id="ARBA00023002"/>
    </source>
</evidence>
<reference evidence="3 4" key="1">
    <citation type="submission" date="2018-06" db="EMBL/GenBank/DDBJ databases">
        <title>Extensive metabolic versatility and redundancy in microbially diverse, dynamic hydrothermal sediments.</title>
        <authorList>
            <person name="Dombrowski N."/>
            <person name="Teske A."/>
            <person name="Baker B.J."/>
        </authorList>
    </citation>
    <scope>NUCLEOTIDE SEQUENCE [LARGE SCALE GENOMIC DNA]</scope>
    <source>
        <strain evidence="3">B3_G15</strain>
    </source>
</reference>
<dbReference type="PANTHER" id="PTHR42730:SF1">
    <property type="entry name" value="2-OXOGLUTARATE SYNTHASE SUBUNIT KORC"/>
    <property type="match status" value="1"/>
</dbReference>
<dbReference type="InterPro" id="IPR052554">
    <property type="entry name" value="2-oxoglutarate_synth_KorC"/>
</dbReference>
<dbReference type="AlphaFoldDB" id="A0A662DB68"/>
<dbReference type="Gene3D" id="3.40.920.10">
    <property type="entry name" value="Pyruvate-ferredoxin oxidoreductase, PFOR, domain III"/>
    <property type="match status" value="1"/>
</dbReference>
<dbReference type="Proteomes" id="UP000280417">
    <property type="component" value="Unassembled WGS sequence"/>
</dbReference>
<comment type="caution">
    <text evidence="3">The sequence shown here is derived from an EMBL/GenBank/DDBJ whole genome shotgun (WGS) entry which is preliminary data.</text>
</comment>
<organism evidence="3 4">
    <name type="scientific">Aerophobetes bacterium</name>
    <dbReference type="NCBI Taxonomy" id="2030807"/>
    <lineage>
        <taxon>Bacteria</taxon>
        <taxon>Candidatus Aerophobota</taxon>
    </lineage>
</organism>